<feature type="binding site" evidence="2">
    <location>
        <position position="535"/>
    </location>
    <ligand>
        <name>L-glutamate</name>
        <dbReference type="ChEBI" id="CHEBI:29985"/>
    </ligand>
</feature>
<evidence type="ECO:0000256" key="3">
    <source>
        <dbReference type="SAM" id="MobiDB-lite"/>
    </source>
</evidence>
<dbReference type="Gene3D" id="1.10.246.130">
    <property type="match status" value="1"/>
</dbReference>
<proteinExistence type="predicted"/>
<keyword evidence="5" id="KW-1185">Reference proteome</keyword>
<dbReference type="InterPro" id="IPR029055">
    <property type="entry name" value="Ntn_hydrolases_N"/>
</dbReference>
<organism evidence="4 5">
    <name type="scientific">Batillaria attramentaria</name>
    <dbReference type="NCBI Taxonomy" id="370345"/>
    <lineage>
        <taxon>Eukaryota</taxon>
        <taxon>Metazoa</taxon>
        <taxon>Spiralia</taxon>
        <taxon>Lophotrochozoa</taxon>
        <taxon>Mollusca</taxon>
        <taxon>Gastropoda</taxon>
        <taxon>Caenogastropoda</taxon>
        <taxon>Sorbeoconcha</taxon>
        <taxon>Cerithioidea</taxon>
        <taxon>Batillariidae</taxon>
        <taxon>Batillaria</taxon>
    </lineage>
</organism>
<feature type="binding site" evidence="2">
    <location>
        <position position="204"/>
    </location>
    <ligand>
        <name>L-glutamate</name>
        <dbReference type="ChEBI" id="CHEBI:29985"/>
    </ligand>
</feature>
<feature type="active site" description="Nucleophile" evidence="1">
    <location>
        <position position="484"/>
    </location>
</feature>
<dbReference type="InterPro" id="IPR043138">
    <property type="entry name" value="GGT_lsub"/>
</dbReference>
<dbReference type="PANTHER" id="PTHR11686">
    <property type="entry name" value="GAMMA GLUTAMYL TRANSPEPTIDASE"/>
    <property type="match status" value="1"/>
</dbReference>
<dbReference type="PANTHER" id="PTHR11686:SF9">
    <property type="entry name" value="RE13973P"/>
    <property type="match status" value="1"/>
</dbReference>
<feature type="binding site" evidence="2">
    <location>
        <begin position="512"/>
        <end position="513"/>
    </location>
    <ligand>
        <name>L-glutamate</name>
        <dbReference type="ChEBI" id="CHEBI:29985"/>
    </ligand>
</feature>
<gene>
    <name evidence="4" type="ORF">BaRGS_00022351</name>
</gene>
<dbReference type="Gene3D" id="3.60.20.40">
    <property type="match status" value="1"/>
</dbReference>
<dbReference type="PRINTS" id="PR01210">
    <property type="entry name" value="GGTRANSPTASE"/>
</dbReference>
<evidence type="ECO:0000256" key="1">
    <source>
        <dbReference type="PIRSR" id="PIRSR600101-1"/>
    </source>
</evidence>
<sequence length="648" mass="70167">MPNIADTVYPSYLPGIPRRAVSVTNIMDNGVDVEKQAAGHGATDDVETESPTESQPLNDVKVEPPTAPASSTNRSASTPKTKVKEVKGKQCTCCPCCTCSRAVVLAAVGVMFMVGDDDAAAPQGDVNTGESSFRRAVGGVAADHTACSEVGRDILAEGGSAVDAAIAALVCVGVRQPHSMGIGGGLFLAVYKKDPHTVEMYDGRETAPAAATYDTYFNKSFNFGPLSVGVPGEVLAYWEAHQKHGRLPWSDLFQPTIRMAADGHPLSHSTARALGILKSVFKYDVENNAELCKMFCDESGKLKKEGDTIFMPALARTLQGIADFGPEYLYSPNSSAAINLTRDIEDMGGLVTLSDLEQYKVVKAPPVSTSLGDLTLHTLTAPSGGPVMALVLKILHGLNLGPEDLKNATTKAAMWHKVVESFKYAYADRLKLGDPAYVNVSQLLEKMASPEYADYLRDAIDPERTYSTDHYTNISVAPWREEGTTHISHHQLLFRVSSASPNYIAPGKRPLSSMAPAIIVDKDGNPRLVLGSAGGARITTINAQVTARVLWLKQTLEKAINAKRLHHQLFPNHISWEQGFPQDILGKLKEYGHELVPRTSYMAVVQAVSRDPLTGEVTAFSDPRKHAEARLLYEDEVDHDRDDNNNKK</sequence>
<dbReference type="AlphaFoldDB" id="A0ABD0KHN1"/>
<feature type="compositionally biased region" description="Polar residues" evidence="3">
    <location>
        <begin position="68"/>
        <end position="80"/>
    </location>
</feature>
<comment type="caution">
    <text evidence="4">The sequence shown here is derived from an EMBL/GenBank/DDBJ whole genome shotgun (WGS) entry which is preliminary data.</text>
</comment>
<accession>A0ABD0KHN1</accession>
<dbReference type="FunFam" id="1.10.246.130:FF:000001">
    <property type="entry name" value="Gamma-glutamyltransferase 5 isoform 1"/>
    <property type="match status" value="1"/>
</dbReference>
<feature type="region of interest" description="Disordered" evidence="3">
    <location>
        <begin position="37"/>
        <end position="82"/>
    </location>
</feature>
<dbReference type="SUPFAM" id="SSF56235">
    <property type="entry name" value="N-terminal nucleophile aminohydrolases (Ntn hydrolases)"/>
    <property type="match status" value="1"/>
</dbReference>
<reference evidence="4 5" key="1">
    <citation type="journal article" date="2023" name="Sci. Data">
        <title>Genome assembly of the Korean intertidal mud-creeper Batillaria attramentaria.</title>
        <authorList>
            <person name="Patra A.K."/>
            <person name="Ho P.T."/>
            <person name="Jun S."/>
            <person name="Lee S.J."/>
            <person name="Kim Y."/>
            <person name="Won Y.J."/>
        </authorList>
    </citation>
    <scope>NUCLEOTIDE SEQUENCE [LARGE SCALE GENOMIC DNA]</scope>
    <source>
        <strain evidence="4">Wonlab-2016</strain>
    </source>
</reference>
<dbReference type="InterPro" id="IPR043137">
    <property type="entry name" value="GGT_ssub_C"/>
</dbReference>
<evidence type="ECO:0000256" key="2">
    <source>
        <dbReference type="PIRSR" id="PIRSR600101-2"/>
    </source>
</evidence>
<name>A0ABD0KHN1_9CAEN</name>
<evidence type="ECO:0000313" key="4">
    <source>
        <dbReference type="EMBL" id="KAK7486427.1"/>
    </source>
</evidence>
<evidence type="ECO:0000313" key="5">
    <source>
        <dbReference type="Proteomes" id="UP001519460"/>
    </source>
</evidence>
<dbReference type="EMBL" id="JACVVK020000179">
    <property type="protein sequence ID" value="KAK7486427.1"/>
    <property type="molecule type" value="Genomic_DNA"/>
</dbReference>
<dbReference type="Proteomes" id="UP001519460">
    <property type="component" value="Unassembled WGS sequence"/>
</dbReference>
<dbReference type="Pfam" id="PF01019">
    <property type="entry name" value="G_glu_transpept"/>
    <property type="match status" value="2"/>
</dbReference>
<protein>
    <submittedName>
        <fullName evidence="4">Uncharacterized protein</fullName>
    </submittedName>
</protein>
<dbReference type="InterPro" id="IPR000101">
    <property type="entry name" value="GGT_peptidase"/>
</dbReference>